<organism evidence="1 2">
    <name type="scientific">Olea europaea subsp. europaea</name>
    <dbReference type="NCBI Taxonomy" id="158383"/>
    <lineage>
        <taxon>Eukaryota</taxon>
        <taxon>Viridiplantae</taxon>
        <taxon>Streptophyta</taxon>
        <taxon>Embryophyta</taxon>
        <taxon>Tracheophyta</taxon>
        <taxon>Spermatophyta</taxon>
        <taxon>Magnoliopsida</taxon>
        <taxon>eudicotyledons</taxon>
        <taxon>Gunneridae</taxon>
        <taxon>Pentapetalae</taxon>
        <taxon>asterids</taxon>
        <taxon>lamiids</taxon>
        <taxon>Lamiales</taxon>
        <taxon>Oleaceae</taxon>
        <taxon>Oleeae</taxon>
        <taxon>Olea</taxon>
    </lineage>
</organism>
<evidence type="ECO:0000313" key="1">
    <source>
        <dbReference type="EMBL" id="CAA2997429.1"/>
    </source>
</evidence>
<protein>
    <submittedName>
        <fullName evidence="1">Uncharacterized protein</fullName>
    </submittedName>
</protein>
<evidence type="ECO:0000313" key="2">
    <source>
        <dbReference type="Proteomes" id="UP000594638"/>
    </source>
</evidence>
<sequence length="101" mass="10514">MQSKKKATIVESASSIQNSNFFSGYLPKARLFRLSEGTSLESQSNASGEVSEEIQLYRPHSLLTLKAAAGAGAGAGAGTGPILSAAQLKLELQSKQNCTSP</sequence>
<keyword evidence="2" id="KW-1185">Reference proteome</keyword>
<reference evidence="1 2" key="1">
    <citation type="submission" date="2019-12" db="EMBL/GenBank/DDBJ databases">
        <authorList>
            <person name="Alioto T."/>
            <person name="Alioto T."/>
            <person name="Gomez Garrido J."/>
        </authorList>
    </citation>
    <scope>NUCLEOTIDE SEQUENCE [LARGE SCALE GENOMIC DNA]</scope>
</reference>
<proteinExistence type="predicted"/>
<comment type="caution">
    <text evidence="1">The sequence shown here is derived from an EMBL/GenBank/DDBJ whole genome shotgun (WGS) entry which is preliminary data.</text>
</comment>
<name>A0A8S0SYR4_OLEEU</name>
<dbReference type="AlphaFoldDB" id="A0A8S0SYR4"/>
<dbReference type="Gramene" id="OE9A086319T1">
    <property type="protein sequence ID" value="OE9A086319C1"/>
    <property type="gene ID" value="OE9A086319"/>
</dbReference>
<dbReference type="Proteomes" id="UP000594638">
    <property type="component" value="Unassembled WGS sequence"/>
</dbReference>
<dbReference type="EMBL" id="CACTIH010005556">
    <property type="protein sequence ID" value="CAA2997429.1"/>
    <property type="molecule type" value="Genomic_DNA"/>
</dbReference>
<accession>A0A8S0SYR4</accession>
<gene>
    <name evidence="1" type="ORF">OLEA9_A086319</name>
</gene>